<evidence type="ECO:0000313" key="5">
    <source>
        <dbReference type="Proteomes" id="UP001277761"/>
    </source>
</evidence>
<dbReference type="EMBL" id="JAXAVX010000012">
    <property type="protein sequence ID" value="MDX8153257.1"/>
    <property type="molecule type" value="Genomic_DNA"/>
</dbReference>
<dbReference type="InterPro" id="IPR003399">
    <property type="entry name" value="Mce/MlaD"/>
</dbReference>
<feature type="signal peptide" evidence="2">
    <location>
        <begin position="1"/>
        <end position="25"/>
    </location>
</feature>
<evidence type="ECO:0000259" key="3">
    <source>
        <dbReference type="Pfam" id="PF02470"/>
    </source>
</evidence>
<dbReference type="Proteomes" id="UP001277761">
    <property type="component" value="Unassembled WGS sequence"/>
</dbReference>
<sequence>MIGRRLIAVVLVVALALAAVALATAGGGDRAYRFTAVFDTARGMVPGQLVKIAGTRVGTVERVALTEGNKARLTLDIEQRFAPLRDDARCRILPEGLVSEYYVECDPGTPGRAPLVARDGRDPELPLSRTAVSVTLQQVIDTFSLPVSQRIRVLVNELGLATSGRGEDLNALLRRANPALGRAQDALEVVRQQRARIADATRDTDQVLARLDARRGDLRAFVHEAATLTRTTDARRGDIAATIRSLPPLLRQVDGSLRDLDTASTALTPTARALRRSMPVLRRANAVIPSFAEPGVRALRALRRPSAAGRGAIPVLQPVVNQLDELGRRLGPTAALGREFLVSLRDSGGIEHLNDFLYGFTQLVAAYDGVSHQVNFAAKVQAKCLLNEQEPGCDHRFNSPGRGRIPVNDPSSPPDLPGRPGRPRANAPQRTPAPAAVGADDLPRTTRQQLKTLLDGVLK</sequence>
<evidence type="ECO:0000313" key="4">
    <source>
        <dbReference type="EMBL" id="MDX8153257.1"/>
    </source>
</evidence>
<feature type="region of interest" description="Disordered" evidence="1">
    <location>
        <begin position="395"/>
        <end position="445"/>
    </location>
</feature>
<organism evidence="4 5">
    <name type="scientific">Patulibacter brassicae</name>
    <dbReference type="NCBI Taxonomy" id="1705717"/>
    <lineage>
        <taxon>Bacteria</taxon>
        <taxon>Bacillati</taxon>
        <taxon>Actinomycetota</taxon>
        <taxon>Thermoleophilia</taxon>
        <taxon>Solirubrobacterales</taxon>
        <taxon>Patulibacteraceae</taxon>
        <taxon>Patulibacter</taxon>
    </lineage>
</organism>
<reference evidence="4 5" key="1">
    <citation type="submission" date="2023-11" db="EMBL/GenBank/DDBJ databases">
        <authorList>
            <person name="Xu M."/>
            <person name="Jiang T."/>
        </authorList>
    </citation>
    <scope>NUCLEOTIDE SEQUENCE [LARGE SCALE GENOMIC DNA]</scope>
    <source>
        <strain evidence="4 5">SD</strain>
    </source>
</reference>
<proteinExistence type="predicted"/>
<feature type="domain" description="Mce/MlaD" evidence="3">
    <location>
        <begin position="31"/>
        <end position="108"/>
    </location>
</feature>
<keyword evidence="2" id="KW-0732">Signal</keyword>
<dbReference type="PANTHER" id="PTHR33371:SF4">
    <property type="entry name" value="INTERMEMBRANE PHOSPHOLIPID TRANSPORT SYSTEM BINDING PROTEIN MLAD"/>
    <property type="match status" value="1"/>
</dbReference>
<feature type="chain" id="PRO_5047140921" evidence="2">
    <location>
        <begin position="26"/>
        <end position="459"/>
    </location>
</feature>
<dbReference type="RefSeq" id="WP_319955406.1">
    <property type="nucleotide sequence ID" value="NZ_JAXAVX010000012.1"/>
</dbReference>
<keyword evidence="5" id="KW-1185">Reference proteome</keyword>
<name>A0ABU4VPJ4_9ACTN</name>
<protein>
    <submittedName>
        <fullName evidence="4">MlaD family protein</fullName>
    </submittedName>
</protein>
<dbReference type="Pfam" id="PF02470">
    <property type="entry name" value="MlaD"/>
    <property type="match status" value="1"/>
</dbReference>
<evidence type="ECO:0000256" key="2">
    <source>
        <dbReference type="SAM" id="SignalP"/>
    </source>
</evidence>
<comment type="caution">
    <text evidence="4">The sequence shown here is derived from an EMBL/GenBank/DDBJ whole genome shotgun (WGS) entry which is preliminary data.</text>
</comment>
<accession>A0ABU4VPJ4</accession>
<gene>
    <name evidence="4" type="ORF">SK069_16785</name>
</gene>
<dbReference type="InterPro" id="IPR052336">
    <property type="entry name" value="MlaD_Phospholipid_Transporter"/>
</dbReference>
<dbReference type="PANTHER" id="PTHR33371">
    <property type="entry name" value="INTERMEMBRANE PHOSPHOLIPID TRANSPORT SYSTEM BINDING PROTEIN MLAD-RELATED"/>
    <property type="match status" value="1"/>
</dbReference>
<evidence type="ECO:0000256" key="1">
    <source>
        <dbReference type="SAM" id="MobiDB-lite"/>
    </source>
</evidence>